<reference evidence="2" key="2">
    <citation type="submission" date="2020-09" db="EMBL/GenBank/DDBJ databases">
        <authorList>
            <person name="Sun Q."/>
            <person name="Sedlacek I."/>
        </authorList>
    </citation>
    <scope>NUCLEOTIDE SEQUENCE</scope>
    <source>
        <strain evidence="2">CCM 7217</strain>
    </source>
</reference>
<gene>
    <name evidence="2" type="ORF">GCM10007209_09300</name>
</gene>
<comment type="caution">
    <text evidence="2">The sequence shown here is derived from an EMBL/GenBank/DDBJ whole genome shotgun (WGS) entry which is preliminary data.</text>
</comment>
<keyword evidence="1" id="KW-1133">Transmembrane helix</keyword>
<keyword evidence="1" id="KW-0812">Transmembrane</keyword>
<organism evidence="2 3">
    <name type="scientific">Haloferax sulfurifontis</name>
    <dbReference type="NCBI Taxonomy" id="255616"/>
    <lineage>
        <taxon>Archaea</taxon>
        <taxon>Methanobacteriati</taxon>
        <taxon>Methanobacteriota</taxon>
        <taxon>Stenosarchaea group</taxon>
        <taxon>Halobacteria</taxon>
        <taxon>Halobacteriales</taxon>
        <taxon>Haloferacaceae</taxon>
        <taxon>Haloferax</taxon>
    </lineage>
</organism>
<feature type="transmembrane region" description="Helical" evidence="1">
    <location>
        <begin position="100"/>
        <end position="118"/>
    </location>
</feature>
<feature type="transmembrane region" description="Helical" evidence="1">
    <location>
        <begin position="20"/>
        <end position="43"/>
    </location>
</feature>
<proteinExistence type="predicted"/>
<dbReference type="RefSeq" id="WP_188423306.1">
    <property type="nucleotide sequence ID" value="NZ_BMCI01000002.1"/>
</dbReference>
<feature type="transmembrane region" description="Helical" evidence="1">
    <location>
        <begin position="124"/>
        <end position="144"/>
    </location>
</feature>
<dbReference type="AlphaFoldDB" id="A0A830DTH0"/>
<evidence type="ECO:0000313" key="3">
    <source>
        <dbReference type="Proteomes" id="UP000646833"/>
    </source>
</evidence>
<dbReference type="EMBL" id="BMCI01000002">
    <property type="protein sequence ID" value="GGC49776.1"/>
    <property type="molecule type" value="Genomic_DNA"/>
</dbReference>
<sequence length="146" mass="15165">MASNKHMLAKKTESYSDYLLFLIGALGFSGLVGAIVVTIFPAYSANGLIDLQSVLFSAFGKDVLLGAGLASGAGALAYGSNQTVDAITNVQDSWKETEGAAALVATGFPLAYTFLQGLQDAAAGSFEMQALFVAIYVVAFTHLVDL</sequence>
<evidence type="ECO:0000256" key="1">
    <source>
        <dbReference type="SAM" id="Phobius"/>
    </source>
</evidence>
<reference evidence="2" key="1">
    <citation type="journal article" date="2014" name="Int. J. Syst. Evol. Microbiol.">
        <title>Complete genome sequence of Corynebacterium casei LMG S-19264T (=DSM 44701T), isolated from a smear-ripened cheese.</title>
        <authorList>
            <consortium name="US DOE Joint Genome Institute (JGI-PGF)"/>
            <person name="Walter F."/>
            <person name="Albersmeier A."/>
            <person name="Kalinowski J."/>
            <person name="Ruckert C."/>
        </authorList>
    </citation>
    <scope>NUCLEOTIDE SEQUENCE</scope>
    <source>
        <strain evidence="2">CCM 7217</strain>
    </source>
</reference>
<name>A0A830DTH0_9EURY</name>
<protein>
    <submittedName>
        <fullName evidence="2">Uncharacterized protein</fullName>
    </submittedName>
</protein>
<accession>A0A830DTH0</accession>
<dbReference type="Proteomes" id="UP000646833">
    <property type="component" value="Unassembled WGS sequence"/>
</dbReference>
<feature type="transmembrane region" description="Helical" evidence="1">
    <location>
        <begin position="63"/>
        <end position="79"/>
    </location>
</feature>
<evidence type="ECO:0000313" key="2">
    <source>
        <dbReference type="EMBL" id="GGC49776.1"/>
    </source>
</evidence>
<keyword evidence="1" id="KW-0472">Membrane</keyword>